<dbReference type="AlphaFoldDB" id="A0A3N1GL85"/>
<dbReference type="EMBL" id="RJKL01000001">
    <property type="protein sequence ID" value="ROP30994.1"/>
    <property type="molecule type" value="Genomic_DNA"/>
</dbReference>
<dbReference type="Proteomes" id="UP000271683">
    <property type="component" value="Unassembled WGS sequence"/>
</dbReference>
<feature type="region of interest" description="Disordered" evidence="1">
    <location>
        <begin position="93"/>
        <end position="112"/>
    </location>
</feature>
<accession>A0A3N1GL85</accession>
<comment type="caution">
    <text evidence="2">The sequence shown here is derived from an EMBL/GenBank/DDBJ whole genome shotgun (WGS) entry which is preliminary data.</text>
</comment>
<reference evidence="2 3" key="1">
    <citation type="submission" date="2018-11" db="EMBL/GenBank/DDBJ databases">
        <title>Sequencing the genomes of 1000 actinobacteria strains.</title>
        <authorList>
            <person name="Klenk H.-P."/>
        </authorList>
    </citation>
    <scope>NUCLEOTIDE SEQUENCE [LARGE SCALE GENOMIC DNA]</scope>
    <source>
        <strain evidence="2 3">DSM 43634</strain>
    </source>
</reference>
<organism evidence="2 3">
    <name type="scientific">Couchioplanes caeruleus</name>
    <dbReference type="NCBI Taxonomy" id="56438"/>
    <lineage>
        <taxon>Bacteria</taxon>
        <taxon>Bacillati</taxon>
        <taxon>Actinomycetota</taxon>
        <taxon>Actinomycetes</taxon>
        <taxon>Micromonosporales</taxon>
        <taxon>Micromonosporaceae</taxon>
        <taxon>Couchioplanes</taxon>
    </lineage>
</organism>
<protein>
    <submittedName>
        <fullName evidence="2">Uncharacterized protein</fullName>
    </submittedName>
</protein>
<gene>
    <name evidence="2" type="ORF">EDD30_3879</name>
</gene>
<evidence type="ECO:0000313" key="3">
    <source>
        <dbReference type="Proteomes" id="UP000271683"/>
    </source>
</evidence>
<evidence type="ECO:0000256" key="1">
    <source>
        <dbReference type="SAM" id="MobiDB-lite"/>
    </source>
</evidence>
<evidence type="ECO:0000313" key="2">
    <source>
        <dbReference type="EMBL" id="ROP30994.1"/>
    </source>
</evidence>
<sequence>MSASEDGTLAPDTGLFASGKEVPAPDTGLLTAGNGVPDPDRGPSAPDVGAVAPGVAWGKARRGGWAHGESAACAGSGEIWFAPLSSLFGSMGGPGGGIGETGRTGVGRSIGR</sequence>
<proteinExistence type="predicted"/>
<feature type="region of interest" description="Disordered" evidence="1">
    <location>
        <begin position="1"/>
        <end position="49"/>
    </location>
</feature>
<name>A0A3N1GL85_9ACTN</name>